<protein>
    <recommendedName>
        <fullName evidence="4">Outer membrane homotrimeric porin</fullName>
    </recommendedName>
</protein>
<organism evidence="2 3">
    <name type="scientific">Fundidesulfovibrio magnetotacticus</name>
    <dbReference type="NCBI Taxonomy" id="2730080"/>
    <lineage>
        <taxon>Bacteria</taxon>
        <taxon>Pseudomonadati</taxon>
        <taxon>Thermodesulfobacteriota</taxon>
        <taxon>Desulfovibrionia</taxon>
        <taxon>Desulfovibrionales</taxon>
        <taxon>Desulfovibrionaceae</taxon>
        <taxon>Fundidesulfovibrio</taxon>
    </lineage>
</organism>
<dbReference type="InterPro" id="IPR059232">
    <property type="entry name" value="Porin_put"/>
</dbReference>
<dbReference type="EMBL" id="BLTE01000001">
    <property type="protein sequence ID" value="GFK92779.1"/>
    <property type="molecule type" value="Genomic_DNA"/>
</dbReference>
<dbReference type="RefSeq" id="WP_173081129.1">
    <property type="nucleotide sequence ID" value="NZ_BLTE01000001.1"/>
</dbReference>
<evidence type="ECO:0000313" key="2">
    <source>
        <dbReference type="EMBL" id="GFK92779.1"/>
    </source>
</evidence>
<feature type="signal peptide" evidence="1">
    <location>
        <begin position="1"/>
        <end position="22"/>
    </location>
</feature>
<gene>
    <name evidence="2" type="ORF">NNJEOMEG_00606</name>
</gene>
<reference evidence="2 3" key="1">
    <citation type="submission" date="2020-04" db="EMBL/GenBank/DDBJ databases">
        <authorList>
            <consortium name="Desulfovibrio sp. FSS-1 genome sequencing consortium"/>
            <person name="Shimoshige H."/>
            <person name="Kobayashi H."/>
            <person name="Maekawa T."/>
        </authorList>
    </citation>
    <scope>NUCLEOTIDE SEQUENCE [LARGE SCALE GENOMIC DNA]</scope>
    <source>
        <strain evidence="2 3">SIID29052-01</strain>
    </source>
</reference>
<accession>A0A6V8LRN3</accession>
<evidence type="ECO:0000256" key="1">
    <source>
        <dbReference type="SAM" id="SignalP"/>
    </source>
</evidence>
<proteinExistence type="predicted"/>
<comment type="caution">
    <text evidence="2">The sequence shown here is derived from an EMBL/GenBank/DDBJ whole genome shotgun (WGS) entry which is preliminary data.</text>
</comment>
<dbReference type="Proteomes" id="UP000494245">
    <property type="component" value="Unassembled WGS sequence"/>
</dbReference>
<evidence type="ECO:0000313" key="3">
    <source>
        <dbReference type="Proteomes" id="UP000494245"/>
    </source>
</evidence>
<reference evidence="2 3" key="2">
    <citation type="submission" date="2020-05" db="EMBL/GenBank/DDBJ databases">
        <title>Draft genome sequence of Desulfovibrio sp. strainFSS-1.</title>
        <authorList>
            <person name="Shimoshige H."/>
            <person name="Kobayashi H."/>
            <person name="Maekawa T."/>
        </authorList>
    </citation>
    <scope>NUCLEOTIDE SEQUENCE [LARGE SCALE GENOMIC DNA]</scope>
    <source>
        <strain evidence="2 3">SIID29052-01</strain>
    </source>
</reference>
<dbReference type="NCBIfam" id="NF033939">
    <property type="entry name" value="DESULF_POR1"/>
    <property type="match status" value="1"/>
</dbReference>
<dbReference type="AlphaFoldDB" id="A0A6V8LRN3"/>
<name>A0A6V8LRN3_9BACT</name>
<feature type="chain" id="PRO_5028980844" description="Outer membrane homotrimeric porin" evidence="1">
    <location>
        <begin position="23"/>
        <end position="481"/>
    </location>
</feature>
<sequence length="481" mass="52996">MKRFLALALLVSMALCAAAASAATEVKMTGDARIHANMWSKANYTGWDGTGTQTYDAFTIWERFRLRTDFITNENLKFRFGIRANNTPWGNGTYTVDNPRVAIDVYQAFLQFKWPGTDVEFTIGLQPLAIAHASFFAGSSLIMDTQVAAAMVNIPVVDDKVKIVGGFMRFLDTNRDMDPTTTQVPDEFDGYYLSVPITLDGFSATPWGLIGVAGRNANYGVGAGNCGLYNATLQQNLMAAGTFALAPGFRNAQNIYWWVGGAFEVTALDPFKFYADVIYGEGNGNDRSPNRRKGFFFDVAAEYTGLDMLTPQIAFWWSTGEDASLRNGSERLPTIAGTWGSSTSFLFDSDQAFTSTYVGVNPVGSWGFTASLNNMSFMADLSHRLTFAYVRGTNSAAGLRRANAILGSGQFYQMGRDLAETEYLLGINFDNTYNIYENLAAIATFGWSHGEFDSSVWGRRFVNQARSGDMFMLGIGLQYKF</sequence>
<evidence type="ECO:0008006" key="4">
    <source>
        <dbReference type="Google" id="ProtNLM"/>
    </source>
</evidence>
<keyword evidence="1" id="KW-0732">Signal</keyword>
<keyword evidence="3" id="KW-1185">Reference proteome</keyword>